<name>A0A919PC86_9ACTN</name>
<evidence type="ECO:0000313" key="3">
    <source>
        <dbReference type="Proteomes" id="UP000660611"/>
    </source>
</evidence>
<dbReference type="Proteomes" id="UP000660611">
    <property type="component" value="Unassembled WGS sequence"/>
</dbReference>
<proteinExistence type="predicted"/>
<feature type="transmembrane region" description="Helical" evidence="1">
    <location>
        <begin position="131"/>
        <end position="154"/>
    </location>
</feature>
<feature type="transmembrane region" description="Helical" evidence="1">
    <location>
        <begin position="55"/>
        <end position="75"/>
    </location>
</feature>
<accession>A0A919PC86</accession>
<dbReference type="EMBL" id="BONQ01000004">
    <property type="protein sequence ID" value="GIG42091.1"/>
    <property type="molecule type" value="Genomic_DNA"/>
</dbReference>
<feature type="transmembrane region" description="Helical" evidence="1">
    <location>
        <begin position="87"/>
        <end position="111"/>
    </location>
</feature>
<gene>
    <name evidence="2" type="ORF">Dsi01nite_001320</name>
</gene>
<evidence type="ECO:0000313" key="2">
    <source>
        <dbReference type="EMBL" id="GIG42091.1"/>
    </source>
</evidence>
<sequence>MQVRTQVRLVFWSVVAIAALLVLDAAMTAVVRRNLLHLDTRLMSPRSLEQVKADYTNNLLVASVGAVLMVALALVVHRHSPKIRAAIWIIGPLLGLALLCGLVGGPEWAVAPTGEEPELLRQEYAKAVPEWYLWVHGTAELFAAGLLFFIAGFVTRGDLREYYLEEPTGDGGGTYRSWIDRTSA</sequence>
<feature type="transmembrane region" description="Helical" evidence="1">
    <location>
        <begin position="9"/>
        <end position="35"/>
    </location>
</feature>
<keyword evidence="1" id="KW-0472">Membrane</keyword>
<comment type="caution">
    <text evidence="2">The sequence shown here is derived from an EMBL/GenBank/DDBJ whole genome shotgun (WGS) entry which is preliminary data.</text>
</comment>
<dbReference type="AlphaFoldDB" id="A0A919PC86"/>
<evidence type="ECO:0000256" key="1">
    <source>
        <dbReference type="SAM" id="Phobius"/>
    </source>
</evidence>
<keyword evidence="3" id="KW-1185">Reference proteome</keyword>
<keyword evidence="1" id="KW-0812">Transmembrane</keyword>
<reference evidence="2" key="1">
    <citation type="submission" date="2021-01" db="EMBL/GenBank/DDBJ databases">
        <title>Whole genome shotgun sequence of Dactylosporangium siamense NBRC 106093.</title>
        <authorList>
            <person name="Komaki H."/>
            <person name="Tamura T."/>
        </authorList>
    </citation>
    <scope>NUCLEOTIDE SEQUENCE</scope>
    <source>
        <strain evidence="2">NBRC 106093</strain>
    </source>
</reference>
<dbReference type="RefSeq" id="WP_203843984.1">
    <property type="nucleotide sequence ID" value="NZ_BAAAVW010000003.1"/>
</dbReference>
<organism evidence="2 3">
    <name type="scientific">Dactylosporangium siamense</name>
    <dbReference type="NCBI Taxonomy" id="685454"/>
    <lineage>
        <taxon>Bacteria</taxon>
        <taxon>Bacillati</taxon>
        <taxon>Actinomycetota</taxon>
        <taxon>Actinomycetes</taxon>
        <taxon>Micromonosporales</taxon>
        <taxon>Micromonosporaceae</taxon>
        <taxon>Dactylosporangium</taxon>
    </lineage>
</organism>
<keyword evidence="1" id="KW-1133">Transmembrane helix</keyword>
<protein>
    <submittedName>
        <fullName evidence="2">Uncharacterized protein</fullName>
    </submittedName>
</protein>